<evidence type="ECO:0000313" key="4">
    <source>
        <dbReference type="Proteomes" id="UP000770015"/>
    </source>
</evidence>
<accession>A0A9P8VHU2</accession>
<feature type="transmembrane region" description="Helical" evidence="2">
    <location>
        <begin position="27"/>
        <end position="49"/>
    </location>
</feature>
<dbReference type="AlphaFoldDB" id="A0A9P8VHU2"/>
<dbReference type="EMBL" id="JAGSXJ010000005">
    <property type="protein sequence ID" value="KAH6691420.1"/>
    <property type="molecule type" value="Genomic_DNA"/>
</dbReference>
<feature type="compositionally biased region" description="Low complexity" evidence="1">
    <location>
        <begin position="164"/>
        <end position="180"/>
    </location>
</feature>
<evidence type="ECO:0000313" key="3">
    <source>
        <dbReference type="EMBL" id="KAH6691420.1"/>
    </source>
</evidence>
<feature type="region of interest" description="Disordered" evidence="1">
    <location>
        <begin position="198"/>
        <end position="296"/>
    </location>
</feature>
<feature type="region of interest" description="Disordered" evidence="1">
    <location>
        <begin position="95"/>
        <end position="185"/>
    </location>
</feature>
<name>A0A9P8VHU2_9PEZI</name>
<feature type="compositionally biased region" description="Pro residues" evidence="1">
    <location>
        <begin position="100"/>
        <end position="112"/>
    </location>
</feature>
<proteinExistence type="predicted"/>
<keyword evidence="2" id="KW-0472">Membrane</keyword>
<comment type="caution">
    <text evidence="3">The sequence shown here is derived from an EMBL/GenBank/DDBJ whole genome shotgun (WGS) entry which is preliminary data.</text>
</comment>
<keyword evidence="2" id="KW-0812">Transmembrane</keyword>
<reference evidence="3" key="1">
    <citation type="journal article" date="2021" name="Nat. Commun.">
        <title>Genetic determinants of endophytism in the Arabidopsis root mycobiome.</title>
        <authorList>
            <person name="Mesny F."/>
            <person name="Miyauchi S."/>
            <person name="Thiergart T."/>
            <person name="Pickel B."/>
            <person name="Atanasova L."/>
            <person name="Karlsson M."/>
            <person name="Huettel B."/>
            <person name="Barry K.W."/>
            <person name="Haridas S."/>
            <person name="Chen C."/>
            <person name="Bauer D."/>
            <person name="Andreopoulos W."/>
            <person name="Pangilinan J."/>
            <person name="LaButti K."/>
            <person name="Riley R."/>
            <person name="Lipzen A."/>
            <person name="Clum A."/>
            <person name="Drula E."/>
            <person name="Henrissat B."/>
            <person name="Kohler A."/>
            <person name="Grigoriev I.V."/>
            <person name="Martin F.M."/>
            <person name="Hacquard S."/>
        </authorList>
    </citation>
    <scope>NUCLEOTIDE SEQUENCE</scope>
    <source>
        <strain evidence="3">MPI-SDFR-AT-0117</strain>
    </source>
</reference>
<feature type="compositionally biased region" description="Polar residues" evidence="1">
    <location>
        <begin position="132"/>
        <end position="150"/>
    </location>
</feature>
<keyword evidence="2" id="KW-1133">Transmembrane helix</keyword>
<organism evidence="3 4">
    <name type="scientific">Plectosphaerella plurivora</name>
    <dbReference type="NCBI Taxonomy" id="936078"/>
    <lineage>
        <taxon>Eukaryota</taxon>
        <taxon>Fungi</taxon>
        <taxon>Dikarya</taxon>
        <taxon>Ascomycota</taxon>
        <taxon>Pezizomycotina</taxon>
        <taxon>Sordariomycetes</taxon>
        <taxon>Hypocreomycetidae</taxon>
        <taxon>Glomerellales</taxon>
        <taxon>Plectosphaerellaceae</taxon>
        <taxon>Plectosphaerella</taxon>
    </lineage>
</organism>
<evidence type="ECO:0000256" key="1">
    <source>
        <dbReference type="SAM" id="MobiDB-lite"/>
    </source>
</evidence>
<keyword evidence="4" id="KW-1185">Reference proteome</keyword>
<evidence type="ECO:0000256" key="2">
    <source>
        <dbReference type="SAM" id="Phobius"/>
    </source>
</evidence>
<sequence length="296" mass="32699">MPVEIDRNKQTKYGAHQWTAPEIGGTAIGGVFGAVIFGAICYLVIWPAIKKCLKKRRKDPHLRDLELQAQPQRKWIQLNAPAQRQMDGLNEQFEATKPPRYAPPCHQHPPQPEQQQSYRPWGQHHKDKLHADTSSPRTQRQQAWPGSRQQEPLPVPSAGPSRTAAPQAALQPAPQAAPSQHGLSRNVSVLNSSDITSAEARESMVSPVSSVHEQPFANMPTAPEPSVNPYAQTSTPRSMGPQTSSHRYAPSRQGPPRHAPPRREVPSRQASSHGHAPTPPPDAPIDFTKVFRQNNC</sequence>
<feature type="compositionally biased region" description="Polar residues" evidence="1">
    <location>
        <begin position="229"/>
        <end position="246"/>
    </location>
</feature>
<dbReference type="Proteomes" id="UP000770015">
    <property type="component" value="Unassembled WGS sequence"/>
</dbReference>
<protein>
    <submittedName>
        <fullName evidence="3">Uncharacterized protein</fullName>
    </submittedName>
</protein>
<gene>
    <name evidence="3" type="ORF">F5X68DRAFT_188520</name>
</gene>